<dbReference type="GeneID" id="20250864"/>
<evidence type="ECO:0000256" key="1">
    <source>
        <dbReference type="SAM" id="SignalP"/>
    </source>
</evidence>
<keyword evidence="1" id="KW-0732">Signal</keyword>
<dbReference type="HOGENOM" id="CLU_1596366_0_0_1"/>
<dbReference type="CTD" id="20250864"/>
<accession>V4A6X3</accession>
<protein>
    <recommendedName>
        <fullName evidence="4">CTCK domain-containing protein</fullName>
    </recommendedName>
</protein>
<dbReference type="AlphaFoldDB" id="V4A6X3"/>
<dbReference type="Proteomes" id="UP000030746">
    <property type="component" value="Unassembled WGS sequence"/>
</dbReference>
<name>V4A6X3_LOTGI</name>
<reference evidence="2 3" key="1">
    <citation type="journal article" date="2013" name="Nature">
        <title>Insights into bilaterian evolution from three spiralian genomes.</title>
        <authorList>
            <person name="Simakov O."/>
            <person name="Marletaz F."/>
            <person name="Cho S.J."/>
            <person name="Edsinger-Gonzales E."/>
            <person name="Havlak P."/>
            <person name="Hellsten U."/>
            <person name="Kuo D.H."/>
            <person name="Larsson T."/>
            <person name="Lv J."/>
            <person name="Arendt D."/>
            <person name="Savage R."/>
            <person name="Osoegawa K."/>
            <person name="de Jong P."/>
            <person name="Grimwood J."/>
            <person name="Chapman J.A."/>
            <person name="Shapiro H."/>
            <person name="Aerts A."/>
            <person name="Otillar R.P."/>
            <person name="Terry A.Y."/>
            <person name="Boore J.L."/>
            <person name="Grigoriev I.V."/>
            <person name="Lindberg D.R."/>
            <person name="Seaver E.C."/>
            <person name="Weisblat D.A."/>
            <person name="Putnam N.H."/>
            <person name="Rokhsar D.S."/>
        </authorList>
    </citation>
    <scope>NUCLEOTIDE SEQUENCE [LARGE SCALE GENOMIC DNA]</scope>
</reference>
<dbReference type="EMBL" id="KB200971">
    <property type="protein sequence ID" value="ESO99683.1"/>
    <property type="molecule type" value="Genomic_DNA"/>
</dbReference>
<organism evidence="2 3">
    <name type="scientific">Lottia gigantea</name>
    <name type="common">Giant owl limpet</name>
    <dbReference type="NCBI Taxonomy" id="225164"/>
    <lineage>
        <taxon>Eukaryota</taxon>
        <taxon>Metazoa</taxon>
        <taxon>Spiralia</taxon>
        <taxon>Lophotrochozoa</taxon>
        <taxon>Mollusca</taxon>
        <taxon>Gastropoda</taxon>
        <taxon>Patellogastropoda</taxon>
        <taxon>Lottioidea</taxon>
        <taxon>Lottiidae</taxon>
        <taxon>Lottia</taxon>
    </lineage>
</organism>
<gene>
    <name evidence="2" type="ORF">LOTGIDRAFT_238760</name>
</gene>
<proteinExistence type="predicted"/>
<feature type="chain" id="PRO_5004715801" description="CTCK domain-containing protein" evidence="1">
    <location>
        <begin position="17"/>
        <end position="167"/>
    </location>
</feature>
<sequence length="167" mass="18457">MFKAVFVLALCVIVKAQNGERAETNVQGHNVDQKKILALFETSELSKESRNSQKSFIAPLSKPDCCPSRKELVTNVQLGKEVCDVIFPITKPAYKTVCLCDKCAKHCNTKPWYGCRVAKWSLVKLYVCCDVSQICKIVKIGVPTGNCDCMAQFFPVPDPIGVPVKGK</sequence>
<evidence type="ECO:0000313" key="2">
    <source>
        <dbReference type="EMBL" id="ESO99683.1"/>
    </source>
</evidence>
<feature type="signal peptide" evidence="1">
    <location>
        <begin position="1"/>
        <end position="16"/>
    </location>
</feature>
<evidence type="ECO:0008006" key="4">
    <source>
        <dbReference type="Google" id="ProtNLM"/>
    </source>
</evidence>
<keyword evidence="3" id="KW-1185">Reference proteome</keyword>
<dbReference type="KEGG" id="lgi:LOTGIDRAFT_238760"/>
<dbReference type="RefSeq" id="XP_009049646.1">
    <property type="nucleotide sequence ID" value="XM_009051398.1"/>
</dbReference>
<evidence type="ECO:0000313" key="3">
    <source>
        <dbReference type="Proteomes" id="UP000030746"/>
    </source>
</evidence>